<protein>
    <recommendedName>
        <fullName evidence="3">GH64 domain-containing protein</fullName>
    </recommendedName>
</protein>
<dbReference type="OrthoDB" id="10058186at2759"/>
<keyword evidence="5" id="KW-1185">Reference proteome</keyword>
<dbReference type="Gene3D" id="2.60.110.10">
    <property type="entry name" value="Thaumatin"/>
    <property type="match status" value="1"/>
</dbReference>
<feature type="region of interest" description="Disordered" evidence="1">
    <location>
        <begin position="477"/>
        <end position="533"/>
    </location>
</feature>
<gene>
    <name evidence="4" type="ORF">CAC42_3518</name>
</gene>
<evidence type="ECO:0000256" key="1">
    <source>
        <dbReference type="SAM" id="MobiDB-lite"/>
    </source>
</evidence>
<feature type="region of interest" description="Disordered" evidence="1">
    <location>
        <begin position="425"/>
        <end position="450"/>
    </location>
</feature>
<dbReference type="InterPro" id="IPR037398">
    <property type="entry name" value="Glyco_hydro_64_fam"/>
</dbReference>
<dbReference type="Pfam" id="PF16483">
    <property type="entry name" value="Glyco_hydro_64"/>
    <property type="match status" value="1"/>
</dbReference>
<name>A0A2K1R1Q5_9PEZI</name>
<dbReference type="InterPro" id="IPR042517">
    <property type="entry name" value="Glyco_hydro_64_N_2"/>
</dbReference>
<organism evidence="4 5">
    <name type="scientific">Sphaceloma murrayae</name>
    <dbReference type="NCBI Taxonomy" id="2082308"/>
    <lineage>
        <taxon>Eukaryota</taxon>
        <taxon>Fungi</taxon>
        <taxon>Dikarya</taxon>
        <taxon>Ascomycota</taxon>
        <taxon>Pezizomycotina</taxon>
        <taxon>Dothideomycetes</taxon>
        <taxon>Dothideomycetidae</taxon>
        <taxon>Myriangiales</taxon>
        <taxon>Elsinoaceae</taxon>
        <taxon>Sphaceloma</taxon>
    </lineage>
</organism>
<feature type="signal peptide" evidence="2">
    <location>
        <begin position="1"/>
        <end position="20"/>
    </location>
</feature>
<accession>A0A2K1R1Q5</accession>
<feature type="domain" description="GH64" evidence="3">
    <location>
        <begin position="20"/>
        <end position="386"/>
    </location>
</feature>
<proteinExistence type="predicted"/>
<feature type="compositionally biased region" description="Low complexity" evidence="1">
    <location>
        <begin position="434"/>
        <end position="450"/>
    </location>
</feature>
<dbReference type="InterPro" id="IPR037176">
    <property type="entry name" value="Osmotin/thaumatin-like_sf"/>
</dbReference>
<dbReference type="Gene3D" id="3.30.920.50">
    <property type="entry name" value="Beta-1,3-glucanase, C-terminal domain"/>
    <property type="match status" value="1"/>
</dbReference>
<sequence length="533" mass="56196">MSFFAAISLAIFGLALLAQAKPLPIAITRRTDAANPEQLTINFKQAATDTTTYTAYIKGEYAGGVVMVTTDGNTWSPSSGTSMPENVAIPCSGSITLQQRLTATRLYISSSPLNFQSPGGGFAEPDARAPGAVGYAQEWGFVEFTDDPTQIYSNIAYVDYLGLPLGLSVGDVKAEGATADSVSNVCSILREQQASVPQGPAWSSLCIQDGSGKDVRALAPSFAEYWEPYVDAVWNRYRDEALEIDTQGLGIVSCQVADDALVCADTGGSDAKSYPRPTSQDIWGCHTNTFDRSGVTPLQNAVIPRLCAAFHRGTLLLAEGNKQPTDQRLFYTDVTRPLNWYCKAVKANESDKRGYCFPYDDVFAQGQETAGVVSSADTGAGLTVTIGGEPGKSGVGTLAGVDGTAEGEGASDVVVQRGAVQGLSSTKDTVVQHQVDTQETPVEETTTPGAQTDAAAVTAAPPVDTSHAAVPVQGDVKPLTTTTAPGDQRAPAPALDAEMAANENVKETCSRRRRRRRGVPIGRKGYSPSGNTR</sequence>
<evidence type="ECO:0000313" key="4">
    <source>
        <dbReference type="EMBL" id="PNS21180.1"/>
    </source>
</evidence>
<dbReference type="AlphaFoldDB" id="A0A2K1R1Q5"/>
<keyword evidence="2" id="KW-0732">Signal</keyword>
<evidence type="ECO:0000256" key="2">
    <source>
        <dbReference type="SAM" id="SignalP"/>
    </source>
</evidence>
<dbReference type="InterPro" id="IPR032477">
    <property type="entry name" value="Glyco_hydro_64"/>
</dbReference>
<feature type="chain" id="PRO_5014340302" description="GH64 domain-containing protein" evidence="2">
    <location>
        <begin position="21"/>
        <end position="533"/>
    </location>
</feature>
<evidence type="ECO:0000313" key="5">
    <source>
        <dbReference type="Proteomes" id="UP000243797"/>
    </source>
</evidence>
<reference evidence="4 5" key="1">
    <citation type="submission" date="2017-06" db="EMBL/GenBank/DDBJ databases">
        <title>Draft genome sequence of a variant of Elsinoe murrayae.</title>
        <authorList>
            <person name="Cheng Q."/>
        </authorList>
    </citation>
    <scope>NUCLEOTIDE SEQUENCE [LARGE SCALE GENOMIC DNA]</scope>
    <source>
        <strain evidence="4 5">CQ-2017a</strain>
    </source>
</reference>
<feature type="compositionally biased region" description="Low complexity" evidence="1">
    <location>
        <begin position="490"/>
        <end position="501"/>
    </location>
</feature>
<dbReference type="PANTHER" id="PTHR38165">
    <property type="match status" value="1"/>
</dbReference>
<dbReference type="InParanoid" id="A0A2K1R1Q5"/>
<evidence type="ECO:0000259" key="3">
    <source>
        <dbReference type="PROSITE" id="PS52006"/>
    </source>
</evidence>
<dbReference type="STRING" id="2082308.A0A2K1R1Q5"/>
<dbReference type="EMBL" id="NKHZ01000012">
    <property type="protein sequence ID" value="PNS21180.1"/>
    <property type="molecule type" value="Genomic_DNA"/>
</dbReference>
<comment type="caution">
    <text evidence="4">The sequence shown here is derived from an EMBL/GenBank/DDBJ whole genome shotgun (WGS) entry which is preliminary data.</text>
</comment>
<dbReference type="PANTHER" id="PTHR38165:SF1">
    <property type="entry name" value="GLUCANASE B"/>
    <property type="match status" value="1"/>
</dbReference>
<dbReference type="Proteomes" id="UP000243797">
    <property type="component" value="Unassembled WGS sequence"/>
</dbReference>
<dbReference type="PROSITE" id="PS52006">
    <property type="entry name" value="GH64"/>
    <property type="match status" value="1"/>
</dbReference>